<name>D2VEJ1_NAEGR</name>
<dbReference type="KEGG" id="ngr:NAEGRDRAFT_67296"/>
<gene>
    <name evidence="3" type="ORF">NAEGRDRAFT_67296</name>
</gene>
<evidence type="ECO:0000313" key="3">
    <source>
        <dbReference type="EMBL" id="EFC44806.1"/>
    </source>
</evidence>
<keyword evidence="2" id="KW-0812">Transmembrane</keyword>
<feature type="compositionally biased region" description="Polar residues" evidence="1">
    <location>
        <begin position="368"/>
        <end position="383"/>
    </location>
</feature>
<proteinExistence type="predicted"/>
<sequence>MVIPTQNVIVYGALSGVYGLICLASLCILIRVILSDMKHRENYTKFIMRRFGSNIISKQHDDDHDKQDDGLDHQHSDDDPLIRTETSSSVAITTTTIQYEQQSTRTFSDKRLMFALISILSAVRSAQLAIQGSVVQFSEYRELLIIVSSMPGYVFASTMLMMIFFWTETLIISKRLLCEERKQNDSSCSTWFIAFITSSRFLKWLFFSINFVMYFVMVVNDCLLIYQFTVDSKHSSDYTDPTPYTAIEIVAVSIPTLLFIGCALLIFILGLILLRKYYKNYRTFSNVSALYIILYISIVTVTDIIVLIGRSSVLIAQIFLSWLETQWITIFCYFSIGEVIPLIILNFALWKMSSNSVQSIEKSKTVENSKTVTTTKQSNSSRNYKPKIKSMSRAAEYYTHWDESTEDMDAAVYVNREDYDNATERDVDSSTHSSSPQVAGYSNYGSTDQKSKSRSGSSVGIHGKISNPVPYDRKLNSPSHSFLNKVDSTMIGNNSLRNAYNEFTGVSD</sequence>
<keyword evidence="2" id="KW-1133">Transmembrane helix</keyword>
<keyword evidence="2" id="KW-0472">Membrane</keyword>
<feature type="transmembrane region" description="Helical" evidence="2">
    <location>
        <begin position="286"/>
        <end position="308"/>
    </location>
</feature>
<feature type="region of interest" description="Disordered" evidence="1">
    <location>
        <begin position="368"/>
        <end position="387"/>
    </location>
</feature>
<feature type="compositionally biased region" description="Polar residues" evidence="1">
    <location>
        <begin position="443"/>
        <end position="458"/>
    </location>
</feature>
<keyword evidence="4" id="KW-1185">Reference proteome</keyword>
<dbReference type="RefSeq" id="XP_002677550.1">
    <property type="nucleotide sequence ID" value="XM_002677504.1"/>
</dbReference>
<evidence type="ECO:0000313" key="4">
    <source>
        <dbReference type="Proteomes" id="UP000006671"/>
    </source>
</evidence>
<feature type="transmembrane region" description="Helical" evidence="2">
    <location>
        <begin position="143"/>
        <end position="166"/>
    </location>
</feature>
<dbReference type="VEuPathDB" id="AmoebaDB:NAEGRDRAFT_67296"/>
<reference evidence="3 4" key="1">
    <citation type="journal article" date="2010" name="Cell">
        <title>The genome of Naegleria gruberi illuminates early eukaryotic versatility.</title>
        <authorList>
            <person name="Fritz-Laylin L.K."/>
            <person name="Prochnik S.E."/>
            <person name="Ginger M.L."/>
            <person name="Dacks J.B."/>
            <person name="Carpenter M.L."/>
            <person name="Field M.C."/>
            <person name="Kuo A."/>
            <person name="Paredez A."/>
            <person name="Chapman J."/>
            <person name="Pham J."/>
            <person name="Shu S."/>
            <person name="Neupane R."/>
            <person name="Cipriano M."/>
            <person name="Mancuso J."/>
            <person name="Tu H."/>
            <person name="Salamov A."/>
            <person name="Lindquist E."/>
            <person name="Shapiro H."/>
            <person name="Lucas S."/>
            <person name="Grigoriev I.V."/>
            <person name="Cande W.Z."/>
            <person name="Fulton C."/>
            <person name="Rokhsar D.S."/>
            <person name="Dawson S.C."/>
        </authorList>
    </citation>
    <scope>NUCLEOTIDE SEQUENCE [LARGE SCALE GENOMIC DNA]</scope>
    <source>
        <strain evidence="3 4">NEG-M</strain>
    </source>
</reference>
<feature type="transmembrane region" description="Helical" evidence="2">
    <location>
        <begin position="249"/>
        <end position="274"/>
    </location>
</feature>
<dbReference type="OMA" id="THWDEST"/>
<dbReference type="Proteomes" id="UP000006671">
    <property type="component" value="Unassembled WGS sequence"/>
</dbReference>
<evidence type="ECO:0000256" key="1">
    <source>
        <dbReference type="SAM" id="MobiDB-lite"/>
    </source>
</evidence>
<evidence type="ECO:0000256" key="2">
    <source>
        <dbReference type="SAM" id="Phobius"/>
    </source>
</evidence>
<feature type="transmembrane region" description="Helical" evidence="2">
    <location>
        <begin position="12"/>
        <end position="34"/>
    </location>
</feature>
<dbReference type="InParanoid" id="D2VEJ1"/>
<organism evidence="4">
    <name type="scientific">Naegleria gruberi</name>
    <name type="common">Amoeba</name>
    <dbReference type="NCBI Taxonomy" id="5762"/>
    <lineage>
        <taxon>Eukaryota</taxon>
        <taxon>Discoba</taxon>
        <taxon>Heterolobosea</taxon>
        <taxon>Tetramitia</taxon>
        <taxon>Eutetramitia</taxon>
        <taxon>Vahlkampfiidae</taxon>
        <taxon>Naegleria</taxon>
    </lineage>
</organism>
<dbReference type="OrthoDB" id="10442342at2759"/>
<feature type="transmembrane region" description="Helical" evidence="2">
    <location>
        <begin position="328"/>
        <end position="350"/>
    </location>
</feature>
<accession>D2VEJ1</accession>
<protein>
    <submittedName>
        <fullName evidence="3">Predicted protein</fullName>
    </submittedName>
</protein>
<dbReference type="EMBL" id="GG738866">
    <property type="protein sequence ID" value="EFC44806.1"/>
    <property type="molecule type" value="Genomic_DNA"/>
</dbReference>
<feature type="region of interest" description="Disordered" evidence="1">
    <location>
        <begin position="58"/>
        <end position="81"/>
    </location>
</feature>
<feature type="transmembrane region" description="Helical" evidence="2">
    <location>
        <begin position="112"/>
        <end position="131"/>
    </location>
</feature>
<feature type="transmembrane region" description="Helical" evidence="2">
    <location>
        <begin position="204"/>
        <end position="229"/>
    </location>
</feature>
<dbReference type="GeneID" id="8848865"/>
<dbReference type="AlphaFoldDB" id="D2VEJ1"/>
<feature type="region of interest" description="Disordered" evidence="1">
    <location>
        <begin position="422"/>
        <end position="477"/>
    </location>
</feature>